<dbReference type="Gene3D" id="2.160.10.10">
    <property type="entry name" value="Hexapeptide repeat proteins"/>
    <property type="match status" value="2"/>
</dbReference>
<dbReference type="Gene3D" id="3.40.50.12780">
    <property type="entry name" value="N-terminal domain of ligase-like"/>
    <property type="match status" value="1"/>
</dbReference>
<dbReference type="InterPro" id="IPR009081">
    <property type="entry name" value="PP-bd_ACP"/>
</dbReference>
<dbReference type="Proteomes" id="UP000325780">
    <property type="component" value="Unassembled WGS sequence"/>
</dbReference>
<dbReference type="PANTHER" id="PTHR43201:SF10">
    <property type="entry name" value="CARRIER DOMAIN-CONTAINING PROTEIN"/>
    <property type="match status" value="1"/>
</dbReference>
<sequence length="1490" mass="163874">MTAPLKGPSYYSRDLSDLVKHACPAVLSLLHRESAMPALLEPWSNKSLSHAMLCKFVEGFTLGLEKQRVALIAPNGPMFALACLAVSNYYTLIPMTPTAGEAQIKMDIQQSLATAVIALDEDIGRLHLDAAWAESTNISMFRMIPHEDAFTFDIVARDKSLSCEGAMSASPNPNQADDLAMILFTSGTSGEKKLVPIETFKMVASIVFVIKALDLTCLDRCVNMMPLHHIGGLVRSLFAPIVAGGSVVCCSSFDANLFWDVMETHEPTWYYATPTMHQLILEEGHSSQMNKNRPKLRFICSGGADLRPTLAKLLQSMFGCTVLPSYGMTECMPITAPPLDYNLDRPGTSGVSTGLELAIFPQESLIAAQKAKSRKVGSIFVRGLQVFQGYLNHQQQGQSGIFDLIQDGGWFDTGDLGYLDEDGYLYITGRRKEVINRGGETISPGEVEEAILSSAMGSIPLNGKIDNALVFSVPHETLQEVVGAVLVPSQDNGNRRPDLRQVQEALRPSISQAKWPELLVYMYKLPMVGGKVQRVNLSQRLQLQALSNRVVADGRHFTARISRKNKSDGFCTVVVSCPNEKWSETQFKEALLEYLRGKVHGYLVPSNVRFVNGPIPRDSAGLVDERILDQQLEQIQGGIDWNGKSSVKYQVREIFASALRCSPADISGETDFFEAGGDSLRAGQIASELRTKFGIRVAGDVLLTNGKVDTIVSIIEEPIDLSKSPSTSPGGHAVVPRSLETCSSTNPVVLLLQLMPIAVLYPSREAFRLTMFFYTLVHVSPLLGDQDSHIYRLISFIWCIYKAGVYPMWGSYHTRWWIMEKMLTIWGKGLFDCSPGLRILYYRSLGMRAGRNVRIHRRAQLSEFDLIDIGDNTILESCICRPFAVGRNTSMVLDTIRIQEDCHIGLRSVVAPGANLLAGTYLGPRSSSWEVPNGAHSHTKPASGRSAFAHRYIGNLFLVQPIGLIVDFMQYLPLTLGMLYLMGHYRSLDIRENATNKSAIVAQIMMQFSNWRYIQSYFMANIRAGVIGPLARVVSIVIVKRVLNAICGLPVPRAASQPEPRRLALRRMIVSEILPDGDISWLKPLLGLHTSLVSQAMRALGARVGRGIYWPSYGPSIQDLELIDVGNYVVFGSLGDLVTTDENGTAPIVIDDGAMIGDRTTVLPGVTVGRQTLIGPGSLLRRGHSYPVDTVWLGNRDGGAIQFPSVSARNSAGRPSKLIDDDNDETVTAFARAFYHDQANYRLWKEPEIVCHSVLMVAGISLFWPVGPVAGVLGVARIFQGTQNQQNCHIATLFGVLTLFMGTASVFQAAIALLTFICASRGIIGRRQVGHHPWDKSDYLQRHFLLRTIELLVRRGYGGIGLLRMLTGTEYLCAYYRCLGTRIGRNCALFANGSPEMLFTEPDLVTIGDRVAIDNASVVCHINSRGEFELRELHIGSGSVMRTRSRLMSGASMGQDACLLEQSCVLPGDHVDDGVVFQGWPGAPFDARKP</sequence>
<dbReference type="EMBL" id="ML742044">
    <property type="protein sequence ID" value="KAE8153071.1"/>
    <property type="molecule type" value="Genomic_DNA"/>
</dbReference>
<proteinExistence type="predicted"/>
<dbReference type="Gene3D" id="3.30.300.30">
    <property type="match status" value="1"/>
</dbReference>
<keyword evidence="1" id="KW-1133">Transmembrane helix</keyword>
<dbReference type="GO" id="GO:0006631">
    <property type="term" value="P:fatty acid metabolic process"/>
    <property type="evidence" value="ECO:0007669"/>
    <property type="project" value="TreeGrafter"/>
</dbReference>
<dbReference type="PROSITE" id="PS50075">
    <property type="entry name" value="CARRIER"/>
    <property type="match status" value="1"/>
</dbReference>
<dbReference type="OrthoDB" id="3633556at2759"/>
<dbReference type="InterPro" id="IPR045851">
    <property type="entry name" value="AMP-bd_C_sf"/>
</dbReference>
<dbReference type="SUPFAM" id="SSF47336">
    <property type="entry name" value="ACP-like"/>
    <property type="match status" value="1"/>
</dbReference>
<dbReference type="Pfam" id="PF00550">
    <property type="entry name" value="PP-binding"/>
    <property type="match status" value="1"/>
</dbReference>
<dbReference type="GO" id="GO:0031956">
    <property type="term" value="F:medium-chain fatty acid-CoA ligase activity"/>
    <property type="evidence" value="ECO:0007669"/>
    <property type="project" value="TreeGrafter"/>
</dbReference>
<dbReference type="PANTHER" id="PTHR43201">
    <property type="entry name" value="ACYL-COA SYNTHETASE"/>
    <property type="match status" value="1"/>
</dbReference>
<keyword evidence="1" id="KW-0472">Membrane</keyword>
<dbReference type="Gene3D" id="1.10.1200.10">
    <property type="entry name" value="ACP-like"/>
    <property type="match status" value="1"/>
</dbReference>
<feature type="transmembrane region" description="Helical" evidence="1">
    <location>
        <begin position="1254"/>
        <end position="1279"/>
    </location>
</feature>
<dbReference type="InterPro" id="IPR042099">
    <property type="entry name" value="ANL_N_sf"/>
</dbReference>
<organism evidence="3 4">
    <name type="scientific">Aspergillus avenaceus</name>
    <dbReference type="NCBI Taxonomy" id="36643"/>
    <lineage>
        <taxon>Eukaryota</taxon>
        <taxon>Fungi</taxon>
        <taxon>Dikarya</taxon>
        <taxon>Ascomycota</taxon>
        <taxon>Pezizomycotina</taxon>
        <taxon>Eurotiomycetes</taxon>
        <taxon>Eurotiomycetidae</taxon>
        <taxon>Eurotiales</taxon>
        <taxon>Aspergillaceae</taxon>
        <taxon>Aspergillus</taxon>
        <taxon>Aspergillus subgen. Circumdati</taxon>
    </lineage>
</organism>
<name>A0A5N6U4A5_ASPAV</name>
<keyword evidence="4" id="KW-1185">Reference proteome</keyword>
<feature type="domain" description="Carrier" evidence="2">
    <location>
        <begin position="645"/>
        <end position="719"/>
    </location>
</feature>
<dbReference type="InterPro" id="IPR000873">
    <property type="entry name" value="AMP-dep_synth/lig_dom"/>
</dbReference>
<keyword evidence="1" id="KW-0812">Transmembrane</keyword>
<dbReference type="SUPFAM" id="SSF56801">
    <property type="entry name" value="Acetyl-CoA synthetase-like"/>
    <property type="match status" value="1"/>
</dbReference>
<dbReference type="InterPro" id="IPR036736">
    <property type="entry name" value="ACP-like_sf"/>
</dbReference>
<feature type="transmembrane region" description="Helical" evidence="1">
    <location>
        <begin position="1291"/>
        <end position="1317"/>
    </location>
</feature>
<dbReference type="SUPFAM" id="SSF51161">
    <property type="entry name" value="Trimeric LpxA-like enzymes"/>
    <property type="match status" value="3"/>
</dbReference>
<accession>A0A5N6U4A5</accession>
<dbReference type="InterPro" id="IPR011004">
    <property type="entry name" value="Trimer_LpxA-like_sf"/>
</dbReference>
<protein>
    <recommendedName>
        <fullName evidence="2">Carrier domain-containing protein</fullName>
    </recommendedName>
</protein>
<dbReference type="Pfam" id="PF00501">
    <property type="entry name" value="AMP-binding"/>
    <property type="match status" value="1"/>
</dbReference>
<evidence type="ECO:0000313" key="4">
    <source>
        <dbReference type="Proteomes" id="UP000325780"/>
    </source>
</evidence>
<reference evidence="3 4" key="1">
    <citation type="submission" date="2019-04" db="EMBL/GenBank/DDBJ databases">
        <title>Friends and foes A comparative genomics study of 23 Aspergillus species from section Flavi.</title>
        <authorList>
            <consortium name="DOE Joint Genome Institute"/>
            <person name="Kjaerbolling I."/>
            <person name="Vesth T."/>
            <person name="Frisvad J.C."/>
            <person name="Nybo J.L."/>
            <person name="Theobald S."/>
            <person name="Kildgaard S."/>
            <person name="Isbrandt T."/>
            <person name="Kuo A."/>
            <person name="Sato A."/>
            <person name="Lyhne E.K."/>
            <person name="Kogle M.E."/>
            <person name="Wiebenga A."/>
            <person name="Kun R.S."/>
            <person name="Lubbers R.J."/>
            <person name="Makela M.R."/>
            <person name="Barry K."/>
            <person name="Chovatia M."/>
            <person name="Clum A."/>
            <person name="Daum C."/>
            <person name="Haridas S."/>
            <person name="He G."/>
            <person name="LaButti K."/>
            <person name="Lipzen A."/>
            <person name="Mondo S."/>
            <person name="Riley R."/>
            <person name="Salamov A."/>
            <person name="Simmons B.A."/>
            <person name="Magnuson J.K."/>
            <person name="Henrissat B."/>
            <person name="Mortensen U.H."/>
            <person name="Larsen T.O."/>
            <person name="Devries R.P."/>
            <person name="Grigoriev I.V."/>
            <person name="Machida M."/>
            <person name="Baker S.E."/>
            <person name="Andersen M.R."/>
        </authorList>
    </citation>
    <scope>NUCLEOTIDE SEQUENCE [LARGE SCALE GENOMIC DNA]</scope>
    <source>
        <strain evidence="3 4">IBT 18842</strain>
    </source>
</reference>
<evidence type="ECO:0000259" key="2">
    <source>
        <dbReference type="PROSITE" id="PS50075"/>
    </source>
</evidence>
<evidence type="ECO:0000313" key="3">
    <source>
        <dbReference type="EMBL" id="KAE8153071.1"/>
    </source>
</evidence>
<evidence type="ECO:0000256" key="1">
    <source>
        <dbReference type="SAM" id="Phobius"/>
    </source>
</evidence>
<gene>
    <name evidence="3" type="ORF">BDV25DRAFT_127544</name>
</gene>